<gene>
    <name evidence="2" type="ORF">R1sor_009453</name>
</gene>
<feature type="compositionally biased region" description="Polar residues" evidence="1">
    <location>
        <begin position="1"/>
        <end position="12"/>
    </location>
</feature>
<dbReference type="EMBL" id="JBJQOH010000002">
    <property type="protein sequence ID" value="KAL3695377.1"/>
    <property type="molecule type" value="Genomic_DNA"/>
</dbReference>
<proteinExistence type="predicted"/>
<feature type="region of interest" description="Disordered" evidence="1">
    <location>
        <begin position="1"/>
        <end position="106"/>
    </location>
</feature>
<feature type="compositionally biased region" description="Basic and acidic residues" evidence="1">
    <location>
        <begin position="73"/>
        <end position="106"/>
    </location>
</feature>
<comment type="caution">
    <text evidence="2">The sequence shown here is derived from an EMBL/GenBank/DDBJ whole genome shotgun (WGS) entry which is preliminary data.</text>
</comment>
<dbReference type="AlphaFoldDB" id="A0ABD3HXW1"/>
<sequence>MGNTCSNKKSTNVQEKKVKSEVKAKVNTPEKETKVDSLAGRPPWNPSIVVDPPPRKRRELEDDPTYAPSAQKDTAKDQKEKPGSPEEDSVTKEKISPEEASKCCSC</sequence>
<evidence type="ECO:0000313" key="3">
    <source>
        <dbReference type="Proteomes" id="UP001633002"/>
    </source>
</evidence>
<keyword evidence="3" id="KW-1185">Reference proteome</keyword>
<organism evidence="2 3">
    <name type="scientific">Riccia sorocarpa</name>
    <dbReference type="NCBI Taxonomy" id="122646"/>
    <lineage>
        <taxon>Eukaryota</taxon>
        <taxon>Viridiplantae</taxon>
        <taxon>Streptophyta</taxon>
        <taxon>Embryophyta</taxon>
        <taxon>Marchantiophyta</taxon>
        <taxon>Marchantiopsida</taxon>
        <taxon>Marchantiidae</taxon>
        <taxon>Marchantiales</taxon>
        <taxon>Ricciaceae</taxon>
        <taxon>Riccia</taxon>
    </lineage>
</organism>
<reference evidence="2 3" key="1">
    <citation type="submission" date="2024-09" db="EMBL/GenBank/DDBJ databases">
        <title>Chromosome-scale assembly of Riccia sorocarpa.</title>
        <authorList>
            <person name="Paukszto L."/>
        </authorList>
    </citation>
    <scope>NUCLEOTIDE SEQUENCE [LARGE SCALE GENOMIC DNA]</scope>
    <source>
        <strain evidence="2">LP-2024</strain>
        <tissue evidence="2">Aerial parts of the thallus</tissue>
    </source>
</reference>
<accession>A0ABD3HXW1</accession>
<evidence type="ECO:0000313" key="2">
    <source>
        <dbReference type="EMBL" id="KAL3695377.1"/>
    </source>
</evidence>
<feature type="compositionally biased region" description="Basic and acidic residues" evidence="1">
    <location>
        <begin position="14"/>
        <end position="35"/>
    </location>
</feature>
<dbReference type="Proteomes" id="UP001633002">
    <property type="component" value="Unassembled WGS sequence"/>
</dbReference>
<protein>
    <submittedName>
        <fullName evidence="2">Uncharacterized protein</fullName>
    </submittedName>
</protein>
<evidence type="ECO:0000256" key="1">
    <source>
        <dbReference type="SAM" id="MobiDB-lite"/>
    </source>
</evidence>
<name>A0ABD3HXW1_9MARC</name>